<reference evidence="7 8" key="1">
    <citation type="journal article" date="2020" name="mSystems">
        <title>Defining Genomic and Predicted Metabolic Features of the Acetobacterium Genus.</title>
        <authorList>
            <person name="Ross D.E."/>
            <person name="Marshall C.W."/>
            <person name="Gulliver D."/>
            <person name="May H.D."/>
            <person name="Norman R.S."/>
        </authorList>
    </citation>
    <scope>NUCLEOTIDE SEQUENCE [LARGE SCALE GENOMIC DNA]</scope>
    <source>
        <strain evidence="7 8">DSM 9173</strain>
    </source>
</reference>
<dbReference type="InterPro" id="IPR043129">
    <property type="entry name" value="ATPase_NBD"/>
</dbReference>
<dbReference type="EMBL" id="WJBB01000002">
    <property type="protein sequence ID" value="MBC3795906.1"/>
    <property type="molecule type" value="Genomic_DNA"/>
</dbReference>
<dbReference type="GO" id="GO:0016301">
    <property type="term" value="F:kinase activity"/>
    <property type="evidence" value="ECO:0007669"/>
    <property type="project" value="UniProtKB-KW"/>
</dbReference>
<dbReference type="InterPro" id="IPR018484">
    <property type="entry name" value="FGGY_N"/>
</dbReference>
<dbReference type="InterPro" id="IPR000577">
    <property type="entry name" value="Carb_kinase_FGGY"/>
</dbReference>
<dbReference type="Pfam" id="PF00370">
    <property type="entry name" value="FGGY_N"/>
    <property type="match status" value="1"/>
</dbReference>
<evidence type="ECO:0000259" key="6">
    <source>
        <dbReference type="Pfam" id="PF02782"/>
    </source>
</evidence>
<comment type="similarity">
    <text evidence="1 4">Belongs to the FGGY kinase family.</text>
</comment>
<keyword evidence="2 4" id="KW-0808">Transferase</keyword>
<evidence type="ECO:0000256" key="4">
    <source>
        <dbReference type="RuleBase" id="RU003733"/>
    </source>
</evidence>
<accession>A0ABR6WHF6</accession>
<dbReference type="Pfam" id="PF02782">
    <property type="entry name" value="FGGY_C"/>
    <property type="match status" value="1"/>
</dbReference>
<evidence type="ECO:0000313" key="8">
    <source>
        <dbReference type="Proteomes" id="UP000653358"/>
    </source>
</evidence>
<dbReference type="PANTHER" id="PTHR43095:SF5">
    <property type="entry name" value="XYLULOSE KINASE"/>
    <property type="match status" value="1"/>
</dbReference>
<keyword evidence="8" id="KW-1185">Reference proteome</keyword>
<dbReference type="PROSITE" id="PS00445">
    <property type="entry name" value="FGGY_KINASES_2"/>
    <property type="match status" value="1"/>
</dbReference>
<dbReference type="Gene3D" id="3.30.420.40">
    <property type="match status" value="2"/>
</dbReference>
<sequence length="517" mass="56757">MMTKPCFIGFDCGTMGTKVALYDVDGICMAEAFAENEFSYPHPGWVEMNAMKYFENIVNGITECLQKSGVPGEAIKGISSSGIVDGTVPVDEDFNPVGPFIPYLDMRAQEEAAQIRENCEPIWVQESGKTGIGPDCVPMVMRWLYKNKIPYVEKAKKFVNISPFVTGKLGGFKAKDAYVDWSMASGWLVGFDLEKNTWSERQFKMFEVPTDILPKIVAPWEVVGGVCEEVARRTGLKVGTPLIAGAGDLMVSTLGAGVVGSGQAFDVAGTASIMTFITTDIQAAVNNKVLVTSKHIFPDELCLWGCLSSGGFSRGWYRDGILNLKGISPAYPMMDALADAVPAGALNLLFAPYLTGTMTPSWPDAKGTFMGLTPSHNQAHLWRSMMESVAYEYLLFLKSLEEQGVYYDRVIGVGGGAKSPIWNQIKSDMLNVPYTVISTQDTGALGNCVIAAHGTGYVSDMIQTVKKWSQETRTFTPQAEYNDFYNKVFEVRQEIFNGPLDEIFKLWSKIEAIQPPK</sequence>
<dbReference type="InterPro" id="IPR018485">
    <property type="entry name" value="FGGY_C"/>
</dbReference>
<feature type="domain" description="Carbohydrate kinase FGGY C-terminal" evidence="6">
    <location>
        <begin position="330"/>
        <end position="453"/>
    </location>
</feature>
<comment type="caution">
    <text evidence="7">The sequence shown here is derived from an EMBL/GenBank/DDBJ whole genome shotgun (WGS) entry which is preliminary data.</text>
</comment>
<dbReference type="SUPFAM" id="SSF53067">
    <property type="entry name" value="Actin-like ATPase domain"/>
    <property type="match status" value="2"/>
</dbReference>
<evidence type="ECO:0000256" key="1">
    <source>
        <dbReference type="ARBA" id="ARBA00009156"/>
    </source>
</evidence>
<organism evidence="7 8">
    <name type="scientific">Acetobacterium tundrae</name>
    <dbReference type="NCBI Taxonomy" id="132932"/>
    <lineage>
        <taxon>Bacteria</taxon>
        <taxon>Bacillati</taxon>
        <taxon>Bacillota</taxon>
        <taxon>Clostridia</taxon>
        <taxon>Eubacteriales</taxon>
        <taxon>Eubacteriaceae</taxon>
        <taxon>Acetobacterium</taxon>
    </lineage>
</organism>
<dbReference type="RefSeq" id="WP_148602576.1">
    <property type="nucleotide sequence ID" value="NZ_RXYB01000003.1"/>
</dbReference>
<dbReference type="PIRSF" id="PIRSF000538">
    <property type="entry name" value="GlpK"/>
    <property type="match status" value="1"/>
</dbReference>
<evidence type="ECO:0000259" key="5">
    <source>
        <dbReference type="Pfam" id="PF00370"/>
    </source>
</evidence>
<gene>
    <name evidence="7" type="ORF">GH807_02400</name>
</gene>
<dbReference type="CDD" id="cd00366">
    <property type="entry name" value="ASKHA_NBD_FGGY"/>
    <property type="match status" value="1"/>
</dbReference>
<feature type="domain" description="Carbohydrate kinase FGGY N-terminal" evidence="5">
    <location>
        <begin position="7"/>
        <end position="255"/>
    </location>
</feature>
<dbReference type="PANTHER" id="PTHR43095">
    <property type="entry name" value="SUGAR KINASE"/>
    <property type="match status" value="1"/>
</dbReference>
<evidence type="ECO:0000256" key="2">
    <source>
        <dbReference type="ARBA" id="ARBA00022679"/>
    </source>
</evidence>
<proteinExistence type="inferred from homology"/>
<dbReference type="Proteomes" id="UP000653358">
    <property type="component" value="Unassembled WGS sequence"/>
</dbReference>
<dbReference type="InterPro" id="IPR018483">
    <property type="entry name" value="Carb_kinase_FGGY_CS"/>
</dbReference>
<dbReference type="InterPro" id="IPR050406">
    <property type="entry name" value="FGGY_Carb_Kinase"/>
</dbReference>
<keyword evidence="3 4" id="KW-0418">Kinase</keyword>
<name>A0ABR6WHF6_9FIRM</name>
<evidence type="ECO:0000256" key="3">
    <source>
        <dbReference type="ARBA" id="ARBA00022777"/>
    </source>
</evidence>
<protein>
    <submittedName>
        <fullName evidence="7">Carbohydrate kinase</fullName>
    </submittedName>
</protein>
<evidence type="ECO:0000313" key="7">
    <source>
        <dbReference type="EMBL" id="MBC3795906.1"/>
    </source>
</evidence>